<dbReference type="eggNOG" id="COG4564">
    <property type="taxonomic scope" value="Bacteria"/>
</dbReference>
<dbReference type="NCBIfam" id="TIGR00254">
    <property type="entry name" value="GGDEF"/>
    <property type="match status" value="1"/>
</dbReference>
<feature type="transmembrane region" description="Helical" evidence="6">
    <location>
        <begin position="12"/>
        <end position="31"/>
    </location>
</feature>
<gene>
    <name evidence="11" type="ORF">H261_09979</name>
</gene>
<accession>M2Z746</accession>
<evidence type="ECO:0000256" key="2">
    <source>
        <dbReference type="ARBA" id="ARBA00022475"/>
    </source>
</evidence>
<comment type="caution">
    <text evidence="11">The sequence shown here is derived from an EMBL/GenBank/DDBJ whole genome shotgun (WGS) entry which is preliminary data.</text>
</comment>
<evidence type="ECO:0000259" key="8">
    <source>
        <dbReference type="PROSITE" id="PS50113"/>
    </source>
</evidence>
<evidence type="ECO:0000313" key="11">
    <source>
        <dbReference type="EMBL" id="EME70125.1"/>
    </source>
</evidence>
<proteinExistence type="predicted"/>
<dbReference type="SUPFAM" id="SSF158472">
    <property type="entry name" value="HAMP domain-like"/>
    <property type="match status" value="1"/>
</dbReference>
<dbReference type="SMART" id="SM00091">
    <property type="entry name" value="PAS"/>
    <property type="match status" value="1"/>
</dbReference>
<dbReference type="PANTHER" id="PTHR46663">
    <property type="entry name" value="DIGUANYLATE CYCLASE DGCT-RELATED"/>
    <property type="match status" value="1"/>
</dbReference>
<dbReference type="GO" id="GO:0005886">
    <property type="term" value="C:plasma membrane"/>
    <property type="evidence" value="ECO:0007669"/>
    <property type="project" value="UniProtKB-SubCell"/>
</dbReference>
<evidence type="ECO:0000256" key="4">
    <source>
        <dbReference type="ARBA" id="ARBA00022989"/>
    </source>
</evidence>
<sequence>MIVNLRIGIRLSLIVVILLAALAGVSFYALHEIRDRLLAERQSQTRIMVQGALTQIVRFHAMELDGVISREVAQKMALRAADTLRYGPDQYVWVNDSRPVVLSHPIEAMVGRNVGDLRDADGRPLFREFIRISTASGHGTVTYKWPRVNDDVPRLKISYVEGFAPWDWTVGSGVYVDDIDAAYDAAARRFGLFALLAGLASALVVWLVGSTITRPLSQITRHMTRLASGQDVGVPETSRADEVGELMRAMAAFKRHLAEKEQFREAHDCVLREAGTVFNLIGDAVMVTDARNHIKLVNPAFTRITGYGPDEVIGRSPSILASGRHDDAFYTAMWEHLAKTGTWNGEIWNRSKSGETYPEWLSITAIKDRGGQAQGYVATFSNISERKRRETRMRWQAEHDALTGLANRSCFETSLAVAVAEVRDRQDGLALLYIDLDGFKAVNDTMGHAAGDAVLIVVAKRLHEVVRADDVVARLGGDEFAVVIPALHRQADALAIAEKIVSRLSEPFVIGRNVAHIGASVGIALYPDHGASPDELTTAADAAMYRRKQAGRNGVAMAEAAAARPVAATVP</sequence>
<dbReference type="InterPro" id="IPR052163">
    <property type="entry name" value="DGC-Regulatory_Protein"/>
</dbReference>
<dbReference type="Pfam" id="PF17200">
    <property type="entry name" value="sCache_2"/>
    <property type="match status" value="1"/>
</dbReference>
<keyword evidence="2" id="KW-1003">Cell membrane</keyword>
<dbReference type="PROSITE" id="PS50112">
    <property type="entry name" value="PAS"/>
    <property type="match status" value="1"/>
</dbReference>
<evidence type="ECO:0000256" key="6">
    <source>
        <dbReference type="SAM" id="Phobius"/>
    </source>
</evidence>
<dbReference type="CDD" id="cd01949">
    <property type="entry name" value="GGDEF"/>
    <property type="match status" value="1"/>
</dbReference>
<protein>
    <submittedName>
        <fullName evidence="11">Methyl-accepting chemotaxis protein</fullName>
    </submittedName>
</protein>
<evidence type="ECO:0000313" key="12">
    <source>
        <dbReference type="Proteomes" id="UP000011744"/>
    </source>
</evidence>
<dbReference type="NCBIfam" id="TIGR00229">
    <property type="entry name" value="sensory_box"/>
    <property type="match status" value="1"/>
</dbReference>
<dbReference type="PROSITE" id="PS50113">
    <property type="entry name" value="PAC"/>
    <property type="match status" value="1"/>
</dbReference>
<dbReference type="SUPFAM" id="SSF55073">
    <property type="entry name" value="Nucleotide cyclase"/>
    <property type="match status" value="1"/>
</dbReference>
<evidence type="ECO:0000259" key="9">
    <source>
        <dbReference type="PROSITE" id="PS50885"/>
    </source>
</evidence>
<dbReference type="Pfam" id="PF00672">
    <property type="entry name" value="HAMP"/>
    <property type="match status" value="1"/>
</dbReference>
<dbReference type="AlphaFoldDB" id="M2Z746"/>
<dbReference type="InterPro" id="IPR029787">
    <property type="entry name" value="Nucleotide_cyclase"/>
</dbReference>
<dbReference type="InterPro" id="IPR003660">
    <property type="entry name" value="HAMP_dom"/>
</dbReference>
<dbReference type="GO" id="GO:0007165">
    <property type="term" value="P:signal transduction"/>
    <property type="evidence" value="ECO:0007669"/>
    <property type="project" value="InterPro"/>
</dbReference>
<feature type="domain" description="PAS" evidence="7">
    <location>
        <begin position="277"/>
        <end position="316"/>
    </location>
</feature>
<dbReference type="PATRIC" id="fig|1244869.3.peg.2018"/>
<dbReference type="SMART" id="SM00304">
    <property type="entry name" value="HAMP"/>
    <property type="match status" value="1"/>
</dbReference>
<organism evidence="11 12">
    <name type="scientific">Paramagnetospirillum caucaseum</name>
    <dbReference type="NCBI Taxonomy" id="1244869"/>
    <lineage>
        <taxon>Bacteria</taxon>
        <taxon>Pseudomonadati</taxon>
        <taxon>Pseudomonadota</taxon>
        <taxon>Alphaproteobacteria</taxon>
        <taxon>Rhodospirillales</taxon>
        <taxon>Magnetospirillaceae</taxon>
        <taxon>Paramagnetospirillum</taxon>
    </lineage>
</organism>
<dbReference type="SMART" id="SM00086">
    <property type="entry name" value="PAC"/>
    <property type="match status" value="1"/>
</dbReference>
<dbReference type="STRING" id="1244869.H261_09979"/>
<dbReference type="InterPro" id="IPR035965">
    <property type="entry name" value="PAS-like_dom_sf"/>
</dbReference>
<comment type="subcellular location">
    <subcellularLocation>
        <location evidence="1">Cell membrane</location>
        <topology evidence="1">Multi-pass membrane protein</topology>
    </subcellularLocation>
</comment>
<dbReference type="Pfam" id="PF00990">
    <property type="entry name" value="GGDEF"/>
    <property type="match status" value="1"/>
</dbReference>
<dbReference type="Gene3D" id="3.30.70.270">
    <property type="match status" value="1"/>
</dbReference>
<dbReference type="CDD" id="cd18774">
    <property type="entry name" value="PDC2_HK_sensor"/>
    <property type="match status" value="1"/>
</dbReference>
<dbReference type="SMART" id="SM00267">
    <property type="entry name" value="GGDEF"/>
    <property type="match status" value="1"/>
</dbReference>
<dbReference type="SUPFAM" id="SSF55785">
    <property type="entry name" value="PYP-like sensor domain (PAS domain)"/>
    <property type="match status" value="1"/>
</dbReference>
<evidence type="ECO:0000256" key="1">
    <source>
        <dbReference type="ARBA" id="ARBA00004651"/>
    </source>
</evidence>
<evidence type="ECO:0000259" key="10">
    <source>
        <dbReference type="PROSITE" id="PS50887"/>
    </source>
</evidence>
<dbReference type="RefSeq" id="WP_008616944.1">
    <property type="nucleotide sequence ID" value="NZ_AONQ01000022.1"/>
</dbReference>
<evidence type="ECO:0000256" key="5">
    <source>
        <dbReference type="ARBA" id="ARBA00023136"/>
    </source>
</evidence>
<dbReference type="SMART" id="SM01049">
    <property type="entry name" value="Cache_2"/>
    <property type="match status" value="1"/>
</dbReference>
<dbReference type="Pfam" id="PF13426">
    <property type="entry name" value="PAS_9"/>
    <property type="match status" value="1"/>
</dbReference>
<feature type="domain" description="HAMP" evidence="9">
    <location>
        <begin position="210"/>
        <end position="262"/>
    </location>
</feature>
<dbReference type="InterPro" id="IPR001610">
    <property type="entry name" value="PAC"/>
</dbReference>
<keyword evidence="5 6" id="KW-0472">Membrane</keyword>
<name>M2Z746_9PROT</name>
<keyword evidence="3 6" id="KW-0812">Transmembrane</keyword>
<reference evidence="11 12" key="1">
    <citation type="journal article" date="2014" name="Genome Announc.">
        <title>Draft Genome Sequence of Magnetospirillum sp. Strain SO-1, a Freshwater Magnetotactic Bacterium Isolated from the Ol'khovka River, Russia.</title>
        <authorList>
            <person name="Grouzdev D.S."/>
            <person name="Dziuba M.V."/>
            <person name="Sukhacheva M.S."/>
            <person name="Mardanov A.V."/>
            <person name="Beletskiy A.V."/>
            <person name="Kuznetsov B.B."/>
            <person name="Skryabin K.G."/>
        </authorList>
    </citation>
    <scope>NUCLEOTIDE SEQUENCE [LARGE SCALE GENOMIC DNA]</scope>
    <source>
        <strain evidence="11 12">SO-1</strain>
    </source>
</reference>
<dbReference type="eggNOG" id="COG5002">
    <property type="taxonomic scope" value="Bacteria"/>
</dbReference>
<dbReference type="Gene3D" id="6.10.340.10">
    <property type="match status" value="1"/>
</dbReference>
<evidence type="ECO:0000259" key="7">
    <source>
        <dbReference type="PROSITE" id="PS50112"/>
    </source>
</evidence>
<feature type="domain" description="GGDEF" evidence="10">
    <location>
        <begin position="427"/>
        <end position="560"/>
    </location>
</feature>
<dbReference type="EMBL" id="AONQ01000022">
    <property type="protein sequence ID" value="EME70125.1"/>
    <property type="molecule type" value="Genomic_DNA"/>
</dbReference>
<dbReference type="InterPro" id="IPR043128">
    <property type="entry name" value="Rev_trsase/Diguanyl_cyclase"/>
</dbReference>
<evidence type="ECO:0000256" key="3">
    <source>
        <dbReference type="ARBA" id="ARBA00022692"/>
    </source>
</evidence>
<keyword evidence="12" id="KW-1185">Reference proteome</keyword>
<dbReference type="Gene3D" id="3.30.450.20">
    <property type="entry name" value="PAS domain"/>
    <property type="match status" value="2"/>
</dbReference>
<dbReference type="PROSITE" id="PS50885">
    <property type="entry name" value="HAMP"/>
    <property type="match status" value="1"/>
</dbReference>
<dbReference type="InterPro" id="IPR033480">
    <property type="entry name" value="sCache_2"/>
</dbReference>
<dbReference type="CDD" id="cd06225">
    <property type="entry name" value="HAMP"/>
    <property type="match status" value="1"/>
</dbReference>
<keyword evidence="4 6" id="KW-1133">Transmembrane helix</keyword>
<dbReference type="Proteomes" id="UP000011744">
    <property type="component" value="Unassembled WGS sequence"/>
</dbReference>
<dbReference type="FunFam" id="3.30.70.270:FF:000001">
    <property type="entry name" value="Diguanylate cyclase domain protein"/>
    <property type="match status" value="1"/>
</dbReference>
<feature type="domain" description="PAC" evidence="8">
    <location>
        <begin position="343"/>
        <end position="395"/>
    </location>
</feature>
<dbReference type="PROSITE" id="PS50887">
    <property type="entry name" value="GGDEF"/>
    <property type="match status" value="1"/>
</dbReference>
<dbReference type="eggNOG" id="COG2199">
    <property type="taxonomic scope" value="Bacteria"/>
</dbReference>
<dbReference type="InterPro" id="IPR000160">
    <property type="entry name" value="GGDEF_dom"/>
</dbReference>
<dbReference type="PANTHER" id="PTHR46663:SF3">
    <property type="entry name" value="SLL0267 PROTEIN"/>
    <property type="match status" value="1"/>
</dbReference>
<dbReference type="InterPro" id="IPR000014">
    <property type="entry name" value="PAS"/>
</dbReference>
<dbReference type="GO" id="GO:0003824">
    <property type="term" value="F:catalytic activity"/>
    <property type="evidence" value="ECO:0007669"/>
    <property type="project" value="UniProtKB-ARBA"/>
</dbReference>
<dbReference type="CDD" id="cd00130">
    <property type="entry name" value="PAS"/>
    <property type="match status" value="1"/>
</dbReference>
<dbReference type="InterPro" id="IPR000700">
    <property type="entry name" value="PAS-assoc_C"/>
</dbReference>